<dbReference type="OrthoDB" id="9811841at2"/>
<evidence type="ECO:0000256" key="7">
    <source>
        <dbReference type="ARBA" id="ARBA00022676"/>
    </source>
</evidence>
<dbReference type="InterPro" id="IPR002044">
    <property type="entry name" value="CBM20"/>
</dbReference>
<dbReference type="EMBL" id="AP010656">
    <property type="protein sequence ID" value="BAG83707.1"/>
    <property type="molecule type" value="Genomic_DNA"/>
</dbReference>
<evidence type="ECO:0000259" key="12">
    <source>
        <dbReference type="PROSITE" id="PS51166"/>
    </source>
</evidence>
<dbReference type="InterPro" id="IPR013783">
    <property type="entry name" value="Ig-like_fold"/>
</dbReference>
<feature type="domain" description="CBM20" evidence="12">
    <location>
        <begin position="124"/>
        <end position="240"/>
    </location>
</feature>
<comment type="similarity">
    <text evidence="3">Belongs to the disproportionating enzyme family.</text>
</comment>
<keyword evidence="6" id="KW-0963">Cytoplasm</keyword>
<dbReference type="HOGENOM" id="CLU_014132_0_0_10"/>
<evidence type="ECO:0000256" key="6">
    <source>
        <dbReference type="ARBA" id="ARBA00022490"/>
    </source>
</evidence>
<dbReference type="GO" id="GO:0005975">
    <property type="term" value="P:carbohydrate metabolic process"/>
    <property type="evidence" value="ECO:0007669"/>
    <property type="project" value="InterPro"/>
</dbReference>
<dbReference type="GO" id="GO:0005737">
    <property type="term" value="C:cytoplasm"/>
    <property type="evidence" value="ECO:0007669"/>
    <property type="project" value="UniProtKB-SubCell"/>
</dbReference>
<dbReference type="EC" id="2.4.1.25" evidence="4"/>
<dbReference type="SUPFAM" id="SSF49452">
    <property type="entry name" value="Starch-binding domain-like"/>
    <property type="match status" value="2"/>
</dbReference>
<keyword evidence="8" id="KW-0808">Transferase</keyword>
<dbReference type="Pfam" id="PF02446">
    <property type="entry name" value="Glyco_hydro_77"/>
    <property type="match status" value="1"/>
</dbReference>
<keyword evidence="14" id="KW-1185">Reference proteome</keyword>
<keyword evidence="9" id="KW-0119">Carbohydrate metabolism</keyword>
<sequence length="814" mass="96923">MKLRFNIHFHTSSGQKLFIIGSIHELGKWDMEQAKEMFHLGDGIWYVELNIPNEVFLLYYRYFLKSGEGKLTFEEWKHPHYVRLNNHYKNYYIWDFWQLNPQYRVFYSSAFTKNWFARHDEHIIVPIYKRTIRIKISAPLVAPNERVVLLGNSEALGNWIPEKALSLSCEKFPDWQIDLDADKLPKTFEYKFCIIDEEKKSFLRWELGENRCVNVPILEKDETFIISSLYFRDKDPEWKCAGVVIPVFSLKTNNSFGIGDFGDLLQIIDWVRITNQKIIQILPINDTTNGHTWKDSYPYNIISAYALHPIYLNLKAMGTLKNSERDTFYKSKQAELNKSPVVNYKEVDKWKWEFFREIFRQDGEGVLSSCEFVSFFKENQEWLIPYANYCHIRDERDSTFSQQERYIPCHDFQLPQYKFYYYLQFHAHKQLKKVSNYARQNKIVLKGDIPVGVHREGVETWIKPDYFNMHFQVGAPPDTFSDEGQVWGFPVCNWKKIELDNYSWWKKRLQKMADYFDAYRIDHILGFFRIWQIPENFSNGSLGYFSPALPLCIEEIKRWGLPFCKNTKELFIEDLDKKGYYHPRILARHTLIYKQLNQNHQKSFDHLYNDYFYQRNNELWKLIALKHLTQIVDFTDMLVCGEDLGMIPHSVPEVMNTLQILSLEIERIPKSSGQEFTDLNCVPYFSVCTTSTHDMAPIRLWWKEDEKQTQHYYNRVLKKEGTAPKDCTPKISESIICNHLNAKSMLVIIPLQDWLSIDAQLRNSNPDTERINNPTNPCHHWQYRMHLTIEDLLEAENLNTKICSLIHRSYRTQP</sequence>
<dbReference type="InterPro" id="IPR003385">
    <property type="entry name" value="Glyco_hydro_77"/>
</dbReference>
<accession>B6YR85</accession>
<comment type="catalytic activity">
    <reaction evidence="1">
        <text>Transfers a segment of a (1-&gt;4)-alpha-D-glucan to a new position in an acceptor, which may be glucose or a (1-&gt;4)-alpha-D-glucan.</text>
        <dbReference type="EC" id="2.4.1.25"/>
    </reaction>
</comment>
<dbReference type="InterPro" id="IPR013784">
    <property type="entry name" value="Carb-bd-like_fold"/>
</dbReference>
<evidence type="ECO:0000256" key="8">
    <source>
        <dbReference type="ARBA" id="ARBA00022679"/>
    </source>
</evidence>
<keyword evidence="7" id="KW-0328">Glycosyltransferase</keyword>
<gene>
    <name evidence="13" type="ordered locus">CFPG_444</name>
</gene>
<reference evidence="14" key="1">
    <citation type="journal article" date="2008" name="Science">
        <title>Genome of an endosymbiont coupling N2 fixation to cellulolysis within RT protist cells in termite gut.</title>
        <authorList>
            <person name="Hongoh Y."/>
            <person name="Sharma V.K."/>
            <person name="Prakash T."/>
            <person name="Noda S."/>
            <person name="Toh H."/>
            <person name="Taylor T.D."/>
            <person name="Kudo T."/>
            <person name="Sakaki Y."/>
            <person name="Toyoda A."/>
            <person name="Hattori M."/>
            <person name="Ohkuma M."/>
        </authorList>
    </citation>
    <scope>NUCLEOTIDE SEQUENCE [LARGE SCALE GENOMIC DNA]</scope>
</reference>
<dbReference type="PANTHER" id="PTHR32518">
    <property type="match status" value="1"/>
</dbReference>
<evidence type="ECO:0000256" key="11">
    <source>
        <dbReference type="ARBA" id="ARBA00031501"/>
    </source>
</evidence>
<evidence type="ECO:0000313" key="13">
    <source>
        <dbReference type="EMBL" id="BAG83707.1"/>
    </source>
</evidence>
<dbReference type="AlphaFoldDB" id="B6YR85"/>
<feature type="domain" description="CBM20" evidence="12">
    <location>
        <begin position="1"/>
        <end position="99"/>
    </location>
</feature>
<dbReference type="SMART" id="SM01065">
    <property type="entry name" value="CBM_2"/>
    <property type="match status" value="2"/>
</dbReference>
<comment type="subcellular location">
    <subcellularLocation>
        <location evidence="2">Cytoplasm</location>
    </subcellularLocation>
</comment>
<dbReference type="PANTHER" id="PTHR32518:SF3">
    <property type="entry name" value="4-ALPHA-GLUCANOTRANSFERASE"/>
    <property type="match status" value="1"/>
</dbReference>
<dbReference type="RefSeq" id="WP_012573468.1">
    <property type="nucleotide sequence ID" value="NC_011565.1"/>
</dbReference>
<organism evidence="13 14">
    <name type="scientific">Azobacteroides pseudotrichonymphae genomovar. CFP2</name>
    <dbReference type="NCBI Taxonomy" id="511995"/>
    <lineage>
        <taxon>Bacteria</taxon>
        <taxon>Pseudomonadati</taxon>
        <taxon>Bacteroidota</taxon>
        <taxon>Bacteroidia</taxon>
        <taxon>Bacteroidales</taxon>
        <taxon>Candidatus Azobacteroides</taxon>
    </lineage>
</organism>
<evidence type="ECO:0000256" key="2">
    <source>
        <dbReference type="ARBA" id="ARBA00004496"/>
    </source>
</evidence>
<dbReference type="GO" id="GO:2001070">
    <property type="term" value="F:starch binding"/>
    <property type="evidence" value="ECO:0007669"/>
    <property type="project" value="InterPro"/>
</dbReference>
<dbReference type="Pfam" id="PF00686">
    <property type="entry name" value="CBM_20"/>
    <property type="match status" value="2"/>
</dbReference>
<dbReference type="PROSITE" id="PS51166">
    <property type="entry name" value="CBM20"/>
    <property type="match status" value="2"/>
</dbReference>
<proteinExistence type="inferred from homology"/>
<dbReference type="Gene3D" id="3.20.20.80">
    <property type="entry name" value="Glycosidases"/>
    <property type="match status" value="1"/>
</dbReference>
<evidence type="ECO:0000256" key="4">
    <source>
        <dbReference type="ARBA" id="ARBA00012560"/>
    </source>
</evidence>
<dbReference type="CAZy" id="CBM20">
    <property type="family name" value="Carbohydrate-Binding Module Family 20"/>
</dbReference>
<dbReference type="GO" id="GO:0004134">
    <property type="term" value="F:4-alpha-glucanotransferase activity"/>
    <property type="evidence" value="ECO:0007669"/>
    <property type="project" value="UniProtKB-EC"/>
</dbReference>
<dbReference type="SUPFAM" id="SSF51445">
    <property type="entry name" value="(Trans)glycosidases"/>
    <property type="match status" value="1"/>
</dbReference>
<protein>
    <recommendedName>
        <fullName evidence="5">4-alpha-glucanotransferase</fullName>
        <ecNumber evidence="4">2.4.1.25</ecNumber>
    </recommendedName>
    <alternativeName>
        <fullName evidence="10">Amylomaltase</fullName>
    </alternativeName>
    <alternativeName>
        <fullName evidence="11">Disproportionating enzyme</fullName>
    </alternativeName>
</protein>
<dbReference type="Gene3D" id="2.60.40.10">
    <property type="entry name" value="Immunoglobulins"/>
    <property type="match status" value="2"/>
</dbReference>
<dbReference type="STRING" id="511995.CFPG_444"/>
<evidence type="ECO:0000256" key="5">
    <source>
        <dbReference type="ARBA" id="ARBA00020295"/>
    </source>
</evidence>
<dbReference type="CAZy" id="GH77">
    <property type="family name" value="Glycoside Hydrolase Family 77"/>
</dbReference>
<evidence type="ECO:0000256" key="9">
    <source>
        <dbReference type="ARBA" id="ARBA00023277"/>
    </source>
</evidence>
<evidence type="ECO:0000256" key="1">
    <source>
        <dbReference type="ARBA" id="ARBA00000439"/>
    </source>
</evidence>
<evidence type="ECO:0000256" key="10">
    <source>
        <dbReference type="ARBA" id="ARBA00031423"/>
    </source>
</evidence>
<name>B6YR85_AZOPC</name>
<dbReference type="Proteomes" id="UP000000723">
    <property type="component" value="Chromosome"/>
</dbReference>
<dbReference type="eggNOG" id="COG1640">
    <property type="taxonomic scope" value="Bacteria"/>
</dbReference>
<dbReference type="InterPro" id="IPR017853">
    <property type="entry name" value="GH"/>
</dbReference>
<evidence type="ECO:0000313" key="14">
    <source>
        <dbReference type="Proteomes" id="UP000000723"/>
    </source>
</evidence>
<evidence type="ECO:0000256" key="3">
    <source>
        <dbReference type="ARBA" id="ARBA00005684"/>
    </source>
</evidence>
<dbReference type="KEGG" id="aps:CFPG_444"/>